<evidence type="ECO:0000313" key="2">
    <source>
        <dbReference type="Proteomes" id="UP000473571"/>
    </source>
</evidence>
<sequence>KAEPALVEGWLDGVTTASGTPALPAVRAALEAR</sequence>
<organism evidence="1 2">
    <name type="scientific">Burkholderia territorii</name>
    <dbReference type="NCBI Taxonomy" id="1503055"/>
    <lineage>
        <taxon>Bacteria</taxon>
        <taxon>Pseudomonadati</taxon>
        <taxon>Pseudomonadota</taxon>
        <taxon>Betaproteobacteria</taxon>
        <taxon>Burkholderiales</taxon>
        <taxon>Burkholderiaceae</taxon>
        <taxon>Burkholderia</taxon>
        <taxon>Burkholderia cepacia complex</taxon>
    </lineage>
</organism>
<name>A0A6L3NM43_9BURK</name>
<dbReference type="EMBL" id="VZOL01000023">
    <property type="protein sequence ID" value="KAB0685540.1"/>
    <property type="molecule type" value="Genomic_DNA"/>
</dbReference>
<reference evidence="1 2" key="1">
    <citation type="submission" date="2019-09" db="EMBL/GenBank/DDBJ databases">
        <title>Draft genome sequences of 48 bacterial type strains from the CCUG.</title>
        <authorList>
            <person name="Tunovic T."/>
            <person name="Pineiro-Iglesias B."/>
            <person name="Unosson C."/>
            <person name="Inganas E."/>
            <person name="Ohlen M."/>
            <person name="Cardew S."/>
            <person name="Jensie-Markopoulos S."/>
            <person name="Salva-Serra F."/>
            <person name="Jaen-Luchoro D."/>
            <person name="Karlsson R."/>
            <person name="Svensson-Stadler L."/>
            <person name="Chun J."/>
            <person name="Moore E."/>
        </authorList>
    </citation>
    <scope>NUCLEOTIDE SEQUENCE [LARGE SCALE GENOMIC DNA]</scope>
    <source>
        <strain evidence="1 2">CCUG 65687</strain>
    </source>
</reference>
<comment type="caution">
    <text evidence="1">The sequence shown here is derived from an EMBL/GenBank/DDBJ whole genome shotgun (WGS) entry which is preliminary data.</text>
</comment>
<protein>
    <submittedName>
        <fullName evidence="1">Glycine/betaine ABC transporter substrate-binding protein</fullName>
    </submittedName>
</protein>
<feature type="non-terminal residue" evidence="1">
    <location>
        <position position="1"/>
    </location>
</feature>
<evidence type="ECO:0000313" key="1">
    <source>
        <dbReference type="EMBL" id="KAB0685540.1"/>
    </source>
</evidence>
<gene>
    <name evidence="1" type="ORF">F7R13_04015</name>
</gene>
<dbReference type="AlphaFoldDB" id="A0A6L3NM43"/>
<accession>A0A6L3NM43</accession>
<proteinExistence type="predicted"/>
<dbReference type="Gene3D" id="3.40.190.10">
    <property type="entry name" value="Periplasmic binding protein-like II"/>
    <property type="match status" value="1"/>
</dbReference>
<dbReference type="Proteomes" id="UP000473571">
    <property type="component" value="Unassembled WGS sequence"/>
</dbReference>